<dbReference type="STRING" id="578461.R0KT30"/>
<keyword evidence="13" id="KW-1185">Reference proteome</keyword>
<dbReference type="AlphaFoldDB" id="R0KT30"/>
<protein>
    <recommendedName>
        <fullName evidence="9">Nuclear pore protein</fullName>
    </recommendedName>
</protein>
<evidence type="ECO:0000256" key="8">
    <source>
        <dbReference type="ARBA" id="ARBA00023242"/>
    </source>
</evidence>
<gene>
    <name evidence="12" type="ORF">NBO_52g0027</name>
</gene>
<dbReference type="InterPro" id="IPR031468">
    <property type="entry name" value="SMP_LBD"/>
</dbReference>
<evidence type="ECO:0000259" key="11">
    <source>
        <dbReference type="PROSITE" id="PS51847"/>
    </source>
</evidence>
<dbReference type="GO" id="GO:0017056">
    <property type="term" value="F:structural constituent of nuclear pore"/>
    <property type="evidence" value="ECO:0007669"/>
    <property type="project" value="InterPro"/>
</dbReference>
<evidence type="ECO:0000313" key="12">
    <source>
        <dbReference type="EMBL" id="EOB13936.1"/>
    </source>
</evidence>
<evidence type="ECO:0000256" key="9">
    <source>
        <dbReference type="RuleBase" id="RU364035"/>
    </source>
</evidence>
<comment type="similarity">
    <text evidence="3 9">Belongs to the nucleoporin interacting component (NIC) family.</text>
</comment>
<evidence type="ECO:0000256" key="4">
    <source>
        <dbReference type="ARBA" id="ARBA00022448"/>
    </source>
</evidence>
<sequence>MRINISQNFIKIPFILRNTKINNYSQVITELKKIQKKNKKYFTPIKSQFTKVLKERISDFDIHQIVDGFVHQKLKEIQFSQEKQIEKSFFKDLRVCLENIKKENELLSLTTNKIIGNVKEFETWFKEGPNDLLFNNIMLFDLFTFLSNTKPTEDFDQEIAYLGIEYYKFIERYLKENHSKNNFNIHNLEDKISLFVRLKFNREELHLDVFEDQYIFAEIYVYLRCGFTAPVYKIFDKYRAFFQSVDLDFKNHFTSWLVSKTKPPVYSTSDNEDQFKKFLISLMQGNVPDNSSIISSVEDFLWTNLMCLEQSSINNLISKFEGYNSPKGLLLVYILTKQYYKAMVYLLKMDINVYPTYYLMRELAKKSGNNGNNGGCSGKVDAMNVSKLDNININALLSPKKPFVDFVFLIASKMSDTQNKSLLISSLADVVDDYHEIVPQMIVKTKQYDLLGEMYLDSRINSNVVNLLMKSNDRKQLLHVHHVIEDQNLLMGILVDVLVEGILTNTNVDEYLEISEKMKVKTKDNKLEVLKMFYLFTKTPDLVTLKRTSLFSLNFKLIEVKFVVEKILRMACEIIKKANDHEMAKKLFKIVGDLELSDGCIKQKEIGKPSLNLSLEQKNLISKSLLACTDLNWLNVLISRFWLELSESQAQAYRLKSYMSKWFEMANLNIIKNIEIVDVDIDREAPMVESIRVVTPEEVEEMGLKRDGNDTNGDEKIDCEKKDCDLKNDNMTLKNNINHNSSNYLNQTSSNDPTTLGPLI</sequence>
<dbReference type="GO" id="GO:0008289">
    <property type="term" value="F:lipid binding"/>
    <property type="evidence" value="ECO:0007669"/>
    <property type="project" value="UniProtKB-KW"/>
</dbReference>
<keyword evidence="9" id="KW-0811">Translocation</keyword>
<evidence type="ECO:0000256" key="5">
    <source>
        <dbReference type="ARBA" id="ARBA00023055"/>
    </source>
</evidence>
<dbReference type="Proteomes" id="UP000016927">
    <property type="component" value="Unassembled WGS sequence"/>
</dbReference>
<evidence type="ECO:0000256" key="6">
    <source>
        <dbReference type="ARBA" id="ARBA00023121"/>
    </source>
</evidence>
<keyword evidence="8 9" id="KW-0539">Nucleus</keyword>
<keyword evidence="9" id="KW-0653">Protein transport</keyword>
<proteinExistence type="inferred from homology"/>
<comment type="subcellular location">
    <subcellularLocation>
        <location evidence="2">Membrane</location>
    </subcellularLocation>
    <subcellularLocation>
        <location evidence="1">Nucleus envelope</location>
    </subcellularLocation>
    <subcellularLocation>
        <location evidence="9">Nucleus</location>
        <location evidence="9">Nuclear pore complex</location>
    </subcellularLocation>
</comment>
<evidence type="ECO:0000256" key="7">
    <source>
        <dbReference type="ARBA" id="ARBA00023136"/>
    </source>
</evidence>
<keyword evidence="5" id="KW-0445">Lipid transport</keyword>
<organism evidence="12 13">
    <name type="scientific">Nosema bombycis (strain CQ1 / CVCC 102059)</name>
    <name type="common">Microsporidian parasite</name>
    <name type="synonym">Pebrine of silkworm</name>
    <dbReference type="NCBI Taxonomy" id="578461"/>
    <lineage>
        <taxon>Eukaryota</taxon>
        <taxon>Fungi</taxon>
        <taxon>Fungi incertae sedis</taxon>
        <taxon>Microsporidia</taxon>
        <taxon>Nosematidae</taxon>
        <taxon>Nosema</taxon>
    </lineage>
</organism>
<evidence type="ECO:0000313" key="13">
    <source>
        <dbReference type="Proteomes" id="UP000016927"/>
    </source>
</evidence>
<keyword evidence="9" id="KW-0509">mRNA transport</keyword>
<feature type="region of interest" description="Disordered" evidence="10">
    <location>
        <begin position="739"/>
        <end position="760"/>
    </location>
</feature>
<dbReference type="HOGENOM" id="CLU_021169_0_0_1"/>
<dbReference type="GO" id="GO:0015031">
    <property type="term" value="P:protein transport"/>
    <property type="evidence" value="ECO:0007669"/>
    <property type="project" value="UniProtKB-KW"/>
</dbReference>
<dbReference type="GO" id="GO:0005643">
    <property type="term" value="C:nuclear pore"/>
    <property type="evidence" value="ECO:0007669"/>
    <property type="project" value="UniProtKB-SubCell"/>
</dbReference>
<dbReference type="GO" id="GO:0006869">
    <property type="term" value="P:lipid transport"/>
    <property type="evidence" value="ECO:0007669"/>
    <property type="project" value="UniProtKB-KW"/>
</dbReference>
<keyword evidence="6" id="KW-0446">Lipid-binding</keyword>
<dbReference type="EMBL" id="KB908960">
    <property type="protein sequence ID" value="EOB13936.1"/>
    <property type="molecule type" value="Genomic_DNA"/>
</dbReference>
<keyword evidence="9" id="KW-0906">Nuclear pore complex</keyword>
<evidence type="ECO:0000256" key="2">
    <source>
        <dbReference type="ARBA" id="ARBA00004370"/>
    </source>
</evidence>
<dbReference type="PROSITE" id="PS51847">
    <property type="entry name" value="SMP"/>
    <property type="match status" value="1"/>
</dbReference>
<evidence type="ECO:0000256" key="3">
    <source>
        <dbReference type="ARBA" id="ARBA00010186"/>
    </source>
</evidence>
<dbReference type="GO" id="GO:0016020">
    <property type="term" value="C:membrane"/>
    <property type="evidence" value="ECO:0007669"/>
    <property type="project" value="UniProtKB-SubCell"/>
</dbReference>
<evidence type="ECO:0000256" key="1">
    <source>
        <dbReference type="ARBA" id="ARBA00004259"/>
    </source>
</evidence>
<accession>R0KT30</accession>
<reference evidence="12 13" key="1">
    <citation type="journal article" date="2013" name="BMC Genomics">
        <title>Comparative genomics of parasitic silkworm microsporidia reveal an association between genome expansion and host adaptation.</title>
        <authorList>
            <person name="Pan G."/>
            <person name="Xu J."/>
            <person name="Li T."/>
            <person name="Xia Q."/>
            <person name="Liu S.L."/>
            <person name="Zhang G."/>
            <person name="Li S."/>
            <person name="Li C."/>
            <person name="Liu H."/>
            <person name="Yang L."/>
            <person name="Liu T."/>
            <person name="Zhang X."/>
            <person name="Wu Z."/>
            <person name="Fan W."/>
            <person name="Dang X."/>
            <person name="Xiang H."/>
            <person name="Tao M."/>
            <person name="Li Y."/>
            <person name="Hu J."/>
            <person name="Li Z."/>
            <person name="Lin L."/>
            <person name="Luo J."/>
            <person name="Geng L."/>
            <person name="Wang L."/>
            <person name="Long M."/>
            <person name="Wan Y."/>
            <person name="He N."/>
            <person name="Zhang Z."/>
            <person name="Lu C."/>
            <person name="Keeling P.J."/>
            <person name="Wang J."/>
            <person name="Xiang Z."/>
            <person name="Zhou Z."/>
        </authorList>
    </citation>
    <scope>NUCLEOTIDE SEQUENCE [LARGE SCALE GENOMIC DNA]</scope>
    <source>
        <strain evidence="13">CQ1 / CVCC 102059</strain>
    </source>
</reference>
<feature type="non-terminal residue" evidence="12">
    <location>
        <position position="760"/>
    </location>
</feature>
<evidence type="ECO:0000256" key="10">
    <source>
        <dbReference type="SAM" id="MobiDB-lite"/>
    </source>
</evidence>
<keyword evidence="4 9" id="KW-0813">Transport</keyword>
<dbReference type="OrthoDB" id="203824at2759"/>
<dbReference type="VEuPathDB" id="MicrosporidiaDB:NBO_52g0027"/>
<dbReference type="InterPro" id="IPR007231">
    <property type="entry name" value="Nucleoporin_int_Nup93/Nic96"/>
</dbReference>
<name>R0KT30_NOSB1</name>
<dbReference type="GO" id="GO:0051028">
    <property type="term" value="P:mRNA transport"/>
    <property type="evidence" value="ECO:0007669"/>
    <property type="project" value="UniProtKB-KW"/>
</dbReference>
<dbReference type="Pfam" id="PF04097">
    <property type="entry name" value="Nic96"/>
    <property type="match status" value="1"/>
</dbReference>
<keyword evidence="7 9" id="KW-0472">Membrane</keyword>
<feature type="domain" description="SMP-LTD" evidence="11">
    <location>
        <begin position="627"/>
        <end position="760"/>
    </location>
</feature>